<protein>
    <recommendedName>
        <fullName evidence="3">Major facilitator superfamily (MFS) profile domain-containing protein</fullName>
    </recommendedName>
</protein>
<organism evidence="4">
    <name type="scientific">Heterosigma akashiwo</name>
    <name type="common">Chromophytic alga</name>
    <name type="synonym">Heterosigma carterae</name>
    <dbReference type="NCBI Taxonomy" id="2829"/>
    <lineage>
        <taxon>Eukaryota</taxon>
        <taxon>Sar</taxon>
        <taxon>Stramenopiles</taxon>
        <taxon>Ochrophyta</taxon>
        <taxon>Raphidophyceae</taxon>
        <taxon>Chattonellales</taxon>
        <taxon>Chattonellaceae</taxon>
        <taxon>Heterosigma</taxon>
    </lineage>
</organism>
<keyword evidence="2" id="KW-0472">Membrane</keyword>
<dbReference type="EMBL" id="HBIU01003294">
    <property type="protein sequence ID" value="CAE0622356.1"/>
    <property type="molecule type" value="Transcribed_RNA"/>
</dbReference>
<reference evidence="4" key="1">
    <citation type="submission" date="2021-01" db="EMBL/GenBank/DDBJ databases">
        <authorList>
            <person name="Corre E."/>
            <person name="Pelletier E."/>
            <person name="Niang G."/>
            <person name="Scheremetjew M."/>
            <person name="Finn R."/>
            <person name="Kale V."/>
            <person name="Holt S."/>
            <person name="Cochrane G."/>
            <person name="Meng A."/>
            <person name="Brown T."/>
            <person name="Cohen L."/>
        </authorList>
    </citation>
    <scope>NUCLEOTIDE SEQUENCE</scope>
    <source>
        <strain evidence="4">CCMP3107</strain>
    </source>
</reference>
<dbReference type="AlphaFoldDB" id="A0A7S3UQM5"/>
<feature type="transmembrane region" description="Helical" evidence="2">
    <location>
        <begin position="49"/>
        <end position="70"/>
    </location>
</feature>
<dbReference type="PROSITE" id="PS50850">
    <property type="entry name" value="MFS"/>
    <property type="match status" value="1"/>
</dbReference>
<proteinExistence type="predicted"/>
<evidence type="ECO:0000256" key="2">
    <source>
        <dbReference type="SAM" id="Phobius"/>
    </source>
</evidence>
<dbReference type="SUPFAM" id="SSF103473">
    <property type="entry name" value="MFS general substrate transporter"/>
    <property type="match status" value="1"/>
</dbReference>
<dbReference type="InterPro" id="IPR036259">
    <property type="entry name" value="MFS_trans_sf"/>
</dbReference>
<dbReference type="Gene3D" id="1.20.1250.20">
    <property type="entry name" value="MFS general substrate transporter like domains"/>
    <property type="match status" value="1"/>
</dbReference>
<evidence type="ECO:0000259" key="3">
    <source>
        <dbReference type="PROSITE" id="PS50850"/>
    </source>
</evidence>
<evidence type="ECO:0000256" key="1">
    <source>
        <dbReference type="ARBA" id="ARBA00004141"/>
    </source>
</evidence>
<dbReference type="GO" id="GO:0016020">
    <property type="term" value="C:membrane"/>
    <property type="evidence" value="ECO:0007669"/>
    <property type="project" value="UniProtKB-SubCell"/>
</dbReference>
<evidence type="ECO:0000313" key="4">
    <source>
        <dbReference type="EMBL" id="CAE0622356.1"/>
    </source>
</evidence>
<feature type="domain" description="Major facilitator superfamily (MFS) profile" evidence="3">
    <location>
        <begin position="48"/>
        <end position="170"/>
    </location>
</feature>
<keyword evidence="2" id="KW-0812">Transmembrane</keyword>
<feature type="transmembrane region" description="Helical" evidence="2">
    <location>
        <begin position="115"/>
        <end position="134"/>
    </location>
</feature>
<gene>
    <name evidence="4" type="ORF">HAKA00212_LOCUS1170</name>
</gene>
<accession>A0A7S3UQM5</accession>
<dbReference type="InterPro" id="IPR020846">
    <property type="entry name" value="MFS_dom"/>
</dbReference>
<name>A0A7S3UQM5_HETAK</name>
<sequence>MDRKGELTSLRSSDSTSRAFYSSTLPDEQQVASYHKQLPENEVMDGKELFQIVTGMYGLCFCYTMLVSYISPLFTEVYGVAFKNLGFVNAATPLTSLLAQQATGTLSDILGQRLICFRVGIIALSVGCLGLAYASRLSSGSAAQLGAAAAAQWAAGLGYNGEFGLFVCFP</sequence>
<dbReference type="GO" id="GO:0022857">
    <property type="term" value="F:transmembrane transporter activity"/>
    <property type="evidence" value="ECO:0007669"/>
    <property type="project" value="InterPro"/>
</dbReference>
<keyword evidence="2" id="KW-1133">Transmembrane helix</keyword>
<comment type="subcellular location">
    <subcellularLocation>
        <location evidence="1">Membrane</location>
        <topology evidence="1">Multi-pass membrane protein</topology>
    </subcellularLocation>
</comment>